<dbReference type="PANTHER" id="PTHR31719:SF179">
    <property type="entry name" value="OS08G0148400 PROTEIN"/>
    <property type="match status" value="1"/>
</dbReference>
<reference evidence="7 8" key="1">
    <citation type="submission" date="2020-10" db="EMBL/GenBank/DDBJ databases">
        <title>Plant Genome Project.</title>
        <authorList>
            <person name="Zhang R.-G."/>
        </authorList>
    </citation>
    <scope>NUCLEOTIDE SEQUENCE [LARGE SCALE GENOMIC DNA]</scope>
    <source>
        <strain evidence="7">FAFU-HL-1</strain>
        <tissue evidence="7">Leaf</tissue>
    </source>
</reference>
<dbReference type="Proteomes" id="UP000657918">
    <property type="component" value="Unassembled WGS sequence"/>
</dbReference>
<feature type="compositionally biased region" description="Low complexity" evidence="5">
    <location>
        <begin position="66"/>
        <end position="77"/>
    </location>
</feature>
<dbReference type="AlphaFoldDB" id="A0A835JV95"/>
<dbReference type="GO" id="GO:0006355">
    <property type="term" value="P:regulation of DNA-templated transcription"/>
    <property type="evidence" value="ECO:0007669"/>
    <property type="project" value="InterPro"/>
</dbReference>
<keyword evidence="4" id="KW-0539">Nucleus</keyword>
<dbReference type="Gene3D" id="2.170.150.80">
    <property type="entry name" value="NAC domain"/>
    <property type="match status" value="2"/>
</dbReference>
<dbReference type="EMBL" id="JADGMS010000009">
    <property type="protein sequence ID" value="KAF9675519.1"/>
    <property type="molecule type" value="Genomic_DNA"/>
</dbReference>
<keyword evidence="2" id="KW-0238">DNA-binding</keyword>
<keyword evidence="8" id="KW-1185">Reference proteome</keyword>
<accession>A0A835JV95</accession>
<feature type="region of interest" description="Disordered" evidence="5">
    <location>
        <begin position="864"/>
        <end position="914"/>
    </location>
</feature>
<keyword evidence="3" id="KW-0804">Transcription</keyword>
<dbReference type="InterPro" id="IPR003441">
    <property type="entry name" value="NAC-dom"/>
</dbReference>
<proteinExistence type="predicted"/>
<feature type="domain" description="NAC" evidence="6">
    <location>
        <begin position="596"/>
        <end position="749"/>
    </location>
</feature>
<sequence>MSSLEENSSESPTMEFTEESMPDVQHSPVTQITPTVPSNSPASPTQILITSTLSPPPPAPVPHPPSAIASPSRVLQSPPTLTLAAAPAPPRLSNGRDNDHYFNSFPPGYRFCPHDHELVLHYLTKKVKGLPLPRNKIIDVILYQYDPEYLTDTYKHFGEKEWYFFTPRDRKYKNGSRPNRAANGGYWKATGADKNIMYDQAVVGYRKALVYYTGKAPKGDKTNWIMHEFRVNDPLPQVRNHRDEMRLDDWVLCRIYKKHEKRSNVRNGQGNEERSDVRNGQRNEERSGVRNEQRNEENSSGSLDEIGEDYLHDHNSNDLATMGADYAGEIYDMGAGSLENALPIYNGLSQQPTAPRGFSDTINFSPAPANHSRTLRDTHVPNLAETYGNPAPMFPVNPDNWPYRQEGYQDEFLNPTNWSQLNIPSQFFDFHSVKPAYLPRNPAPLVNLRPTDTVLHAHGLTYINTAPPACSLPPINTTRPTGRLPPTNPVFLTRRHPPTNPAKSHPTSLTNSMPCQGEIAFECPIMEFREESEANVQVSITTSGVSDSLSKPFKPSPSSPSSVNSSPPSPRVAGRDHLINPDDIDGDDGDSYFNNFPAGYRFCPHNHELVLHYLKNKVSGLPLPRNRIVDVSLYQHNPEELAEQYKHYGEREWYFFTPRDKKYRNGTRPNRAAGGGYWKATGADKKILHDKAIVGYRKSLVYYNGKAPKGDKTNWMMHEFRVKDAAPPIRNNINDMRLDDWVLCRIYKKIGKPVKNREQYSTEKYQLPEGPNDLAAVDGDCNSGTDSWENPWQQQETPPSDGFDDALFFFNNYSAAQVPILSETYEDPVPTLLSSDFSNGLPEEIWNPPLLQFDLAETFNLYGSTEDNPESITNLPSENLRSSPTPASTGLSASETTVETKVPKLPQQLPYAQA</sequence>
<evidence type="ECO:0000256" key="4">
    <source>
        <dbReference type="ARBA" id="ARBA00023242"/>
    </source>
</evidence>
<dbReference type="PANTHER" id="PTHR31719">
    <property type="entry name" value="NAC TRANSCRIPTION FACTOR 56"/>
    <property type="match status" value="1"/>
</dbReference>
<feature type="domain" description="NAC" evidence="6">
    <location>
        <begin position="105"/>
        <end position="258"/>
    </location>
</feature>
<dbReference type="InterPro" id="IPR036093">
    <property type="entry name" value="NAC_dom_sf"/>
</dbReference>
<feature type="compositionally biased region" description="Polar residues" evidence="5">
    <location>
        <begin position="1"/>
        <end position="14"/>
    </location>
</feature>
<dbReference type="SUPFAM" id="SSF101941">
    <property type="entry name" value="NAC domain"/>
    <property type="match status" value="2"/>
</dbReference>
<evidence type="ECO:0000256" key="3">
    <source>
        <dbReference type="ARBA" id="ARBA00023163"/>
    </source>
</evidence>
<feature type="compositionally biased region" description="Polar residues" evidence="5">
    <location>
        <begin position="864"/>
        <end position="899"/>
    </location>
</feature>
<dbReference type="PROSITE" id="PS51005">
    <property type="entry name" value="NAC"/>
    <property type="match status" value="2"/>
</dbReference>
<keyword evidence="1" id="KW-0805">Transcription regulation</keyword>
<dbReference type="GO" id="GO:0003677">
    <property type="term" value="F:DNA binding"/>
    <property type="evidence" value="ECO:0007669"/>
    <property type="project" value="UniProtKB-KW"/>
</dbReference>
<evidence type="ECO:0000313" key="8">
    <source>
        <dbReference type="Proteomes" id="UP000657918"/>
    </source>
</evidence>
<feature type="compositionally biased region" description="Pro residues" evidence="5">
    <location>
        <begin position="54"/>
        <end position="65"/>
    </location>
</feature>
<feature type="compositionally biased region" description="Polar residues" evidence="5">
    <location>
        <begin position="501"/>
        <end position="511"/>
    </location>
</feature>
<protein>
    <recommendedName>
        <fullName evidence="6">NAC domain-containing protein</fullName>
    </recommendedName>
</protein>
<dbReference type="Pfam" id="PF02365">
    <property type="entry name" value="NAM"/>
    <property type="match status" value="2"/>
</dbReference>
<evidence type="ECO:0000256" key="1">
    <source>
        <dbReference type="ARBA" id="ARBA00023015"/>
    </source>
</evidence>
<evidence type="ECO:0000259" key="6">
    <source>
        <dbReference type="PROSITE" id="PS51005"/>
    </source>
</evidence>
<feature type="compositionally biased region" description="Polar residues" evidence="5">
    <location>
        <begin position="27"/>
        <end position="53"/>
    </location>
</feature>
<feature type="region of interest" description="Disordered" evidence="5">
    <location>
        <begin position="1"/>
        <end position="77"/>
    </location>
</feature>
<organism evidence="7 8">
    <name type="scientific">Salix dunnii</name>
    <dbReference type="NCBI Taxonomy" id="1413687"/>
    <lineage>
        <taxon>Eukaryota</taxon>
        <taxon>Viridiplantae</taxon>
        <taxon>Streptophyta</taxon>
        <taxon>Embryophyta</taxon>
        <taxon>Tracheophyta</taxon>
        <taxon>Spermatophyta</taxon>
        <taxon>Magnoliopsida</taxon>
        <taxon>eudicotyledons</taxon>
        <taxon>Gunneridae</taxon>
        <taxon>Pentapetalae</taxon>
        <taxon>rosids</taxon>
        <taxon>fabids</taxon>
        <taxon>Malpighiales</taxon>
        <taxon>Salicaceae</taxon>
        <taxon>Saliceae</taxon>
        <taxon>Salix</taxon>
    </lineage>
</organism>
<evidence type="ECO:0000313" key="7">
    <source>
        <dbReference type="EMBL" id="KAF9675519.1"/>
    </source>
</evidence>
<gene>
    <name evidence="7" type="ORF">SADUNF_Sadunf09G0040600</name>
</gene>
<name>A0A835JV95_9ROSI</name>
<feature type="region of interest" description="Disordered" evidence="5">
    <location>
        <begin position="543"/>
        <end position="586"/>
    </location>
</feature>
<feature type="region of interest" description="Disordered" evidence="5">
    <location>
        <begin position="491"/>
        <end position="511"/>
    </location>
</feature>
<evidence type="ECO:0000256" key="2">
    <source>
        <dbReference type="ARBA" id="ARBA00023125"/>
    </source>
</evidence>
<feature type="region of interest" description="Disordered" evidence="5">
    <location>
        <begin position="262"/>
        <end position="314"/>
    </location>
</feature>
<evidence type="ECO:0000256" key="5">
    <source>
        <dbReference type="SAM" id="MobiDB-lite"/>
    </source>
</evidence>
<comment type="caution">
    <text evidence="7">The sequence shown here is derived from an EMBL/GenBank/DDBJ whole genome shotgun (WGS) entry which is preliminary data.</text>
</comment>
<feature type="compositionally biased region" description="Basic and acidic residues" evidence="5">
    <location>
        <begin position="271"/>
        <end position="297"/>
    </location>
</feature>
<dbReference type="OrthoDB" id="835567at2759"/>